<keyword evidence="4 6" id="KW-0505">Motor protein</keyword>
<evidence type="ECO:0000256" key="5">
    <source>
        <dbReference type="ARBA" id="ARBA00023203"/>
    </source>
</evidence>
<keyword evidence="1 6" id="KW-0547">Nucleotide-binding</keyword>
<comment type="caution">
    <text evidence="6">Lacks conserved residue(s) required for the propagation of feature annotation.</text>
</comment>
<dbReference type="GO" id="GO:0051015">
    <property type="term" value="F:actin filament binding"/>
    <property type="evidence" value="ECO:0007669"/>
    <property type="project" value="TreeGrafter"/>
</dbReference>
<sequence length="114" mass="12951">MISRRGVLCLDQEVGSSDASCLEPLVEESFVANLHQRYKRDQIYTYIGTMVISINPYKNLAFYSPEVIAAYQHHNMLELPPHIYALTEYAFQSMTERNQDQCIIITGESGSGKT</sequence>
<dbReference type="GO" id="GO:0005737">
    <property type="term" value="C:cytoplasm"/>
    <property type="evidence" value="ECO:0007669"/>
    <property type="project" value="TreeGrafter"/>
</dbReference>
<dbReference type="Proteomes" id="UP000285301">
    <property type="component" value="Unassembled WGS sequence"/>
</dbReference>
<evidence type="ECO:0000256" key="6">
    <source>
        <dbReference type="PROSITE-ProRule" id="PRU00782"/>
    </source>
</evidence>
<dbReference type="PANTHER" id="PTHR13140:SF802">
    <property type="entry name" value="UNCONVENTIONAL MYOSIN-IB ISOFORM X1"/>
    <property type="match status" value="1"/>
</dbReference>
<dbReference type="PRINTS" id="PR00193">
    <property type="entry name" value="MYOSINHEAVY"/>
</dbReference>
<dbReference type="PANTHER" id="PTHR13140">
    <property type="entry name" value="MYOSIN"/>
    <property type="match status" value="1"/>
</dbReference>
<keyword evidence="3 6" id="KW-0518">Myosin</keyword>
<protein>
    <submittedName>
        <fullName evidence="8">Unconventional myosin-Ib-like protein</fullName>
    </submittedName>
</protein>
<evidence type="ECO:0000256" key="2">
    <source>
        <dbReference type="ARBA" id="ARBA00022840"/>
    </source>
</evidence>
<keyword evidence="5 6" id="KW-0009">Actin-binding</keyword>
<feature type="domain" description="Myosin motor" evidence="7">
    <location>
        <begin position="14"/>
        <end position="114"/>
    </location>
</feature>
<dbReference type="InterPro" id="IPR036961">
    <property type="entry name" value="Kinesin_motor_dom_sf"/>
</dbReference>
<dbReference type="GO" id="GO:0030048">
    <property type="term" value="P:actin filament-based movement"/>
    <property type="evidence" value="ECO:0007669"/>
    <property type="project" value="TreeGrafter"/>
</dbReference>
<dbReference type="SUPFAM" id="SSF52540">
    <property type="entry name" value="P-loop containing nucleoside triphosphate hydrolases"/>
    <property type="match status" value="1"/>
</dbReference>
<dbReference type="GO" id="GO:0000146">
    <property type="term" value="F:microfilament motor activity"/>
    <property type="evidence" value="ECO:0007669"/>
    <property type="project" value="TreeGrafter"/>
</dbReference>
<dbReference type="STRING" id="1965070.A0A3S3NY11"/>
<comment type="similarity">
    <text evidence="6">Belongs to the TRAFAC class myosin-kinesin ATPase superfamily. Myosin family.</text>
</comment>
<evidence type="ECO:0000313" key="9">
    <source>
        <dbReference type="Proteomes" id="UP000285301"/>
    </source>
</evidence>
<dbReference type="InterPro" id="IPR027417">
    <property type="entry name" value="P-loop_NTPase"/>
</dbReference>
<evidence type="ECO:0000313" key="8">
    <source>
        <dbReference type="EMBL" id="RWS08190.1"/>
    </source>
</evidence>
<dbReference type="Gene3D" id="3.40.850.10">
    <property type="entry name" value="Kinesin motor domain"/>
    <property type="match status" value="1"/>
</dbReference>
<reference evidence="8 9" key="1">
    <citation type="journal article" date="2018" name="Gigascience">
        <title>Genomes of trombidid mites reveal novel predicted allergens and laterally-transferred genes associated with secondary metabolism.</title>
        <authorList>
            <person name="Dong X."/>
            <person name="Chaisiri K."/>
            <person name="Xia D."/>
            <person name="Armstrong S.D."/>
            <person name="Fang Y."/>
            <person name="Donnelly M.J."/>
            <person name="Kadowaki T."/>
            <person name="McGarry J.W."/>
            <person name="Darby A.C."/>
            <person name="Makepeace B.L."/>
        </authorList>
    </citation>
    <scope>NUCLEOTIDE SEQUENCE [LARGE SCALE GENOMIC DNA]</scope>
    <source>
        <strain evidence="8">UoL-WK</strain>
    </source>
</reference>
<dbReference type="AlphaFoldDB" id="A0A3S3NY11"/>
<evidence type="ECO:0000259" key="7">
    <source>
        <dbReference type="PROSITE" id="PS51456"/>
    </source>
</evidence>
<name>A0A3S3NY11_9ACAR</name>
<evidence type="ECO:0000256" key="4">
    <source>
        <dbReference type="ARBA" id="ARBA00023175"/>
    </source>
</evidence>
<dbReference type="PROSITE" id="PS51456">
    <property type="entry name" value="MYOSIN_MOTOR"/>
    <property type="match status" value="1"/>
</dbReference>
<dbReference type="GO" id="GO:0016459">
    <property type="term" value="C:myosin complex"/>
    <property type="evidence" value="ECO:0007669"/>
    <property type="project" value="UniProtKB-KW"/>
</dbReference>
<feature type="non-terminal residue" evidence="8">
    <location>
        <position position="114"/>
    </location>
</feature>
<evidence type="ECO:0000256" key="3">
    <source>
        <dbReference type="ARBA" id="ARBA00023123"/>
    </source>
</evidence>
<dbReference type="GO" id="GO:0006897">
    <property type="term" value="P:endocytosis"/>
    <property type="evidence" value="ECO:0007669"/>
    <property type="project" value="TreeGrafter"/>
</dbReference>
<dbReference type="GO" id="GO:0005902">
    <property type="term" value="C:microvillus"/>
    <property type="evidence" value="ECO:0007669"/>
    <property type="project" value="TreeGrafter"/>
</dbReference>
<dbReference type="GO" id="GO:0005886">
    <property type="term" value="C:plasma membrane"/>
    <property type="evidence" value="ECO:0007669"/>
    <property type="project" value="TreeGrafter"/>
</dbReference>
<comment type="caution">
    <text evidence="8">The sequence shown here is derived from an EMBL/GenBank/DDBJ whole genome shotgun (WGS) entry which is preliminary data.</text>
</comment>
<gene>
    <name evidence="8" type="ORF">B4U79_06154</name>
</gene>
<dbReference type="GO" id="GO:0005524">
    <property type="term" value="F:ATP binding"/>
    <property type="evidence" value="ECO:0007669"/>
    <property type="project" value="UniProtKB-UniRule"/>
</dbReference>
<proteinExistence type="inferred from homology"/>
<accession>A0A3S3NY11</accession>
<organism evidence="8 9">
    <name type="scientific">Dinothrombium tinctorium</name>
    <dbReference type="NCBI Taxonomy" id="1965070"/>
    <lineage>
        <taxon>Eukaryota</taxon>
        <taxon>Metazoa</taxon>
        <taxon>Ecdysozoa</taxon>
        <taxon>Arthropoda</taxon>
        <taxon>Chelicerata</taxon>
        <taxon>Arachnida</taxon>
        <taxon>Acari</taxon>
        <taxon>Acariformes</taxon>
        <taxon>Trombidiformes</taxon>
        <taxon>Prostigmata</taxon>
        <taxon>Anystina</taxon>
        <taxon>Parasitengona</taxon>
        <taxon>Trombidioidea</taxon>
        <taxon>Trombidiidae</taxon>
        <taxon>Dinothrombium</taxon>
    </lineage>
</organism>
<dbReference type="Pfam" id="PF00063">
    <property type="entry name" value="Myosin_head"/>
    <property type="match status" value="1"/>
</dbReference>
<keyword evidence="2 6" id="KW-0067">ATP-binding</keyword>
<keyword evidence="9" id="KW-1185">Reference proteome</keyword>
<dbReference type="InterPro" id="IPR001609">
    <property type="entry name" value="Myosin_head_motor_dom-like"/>
</dbReference>
<evidence type="ECO:0000256" key="1">
    <source>
        <dbReference type="ARBA" id="ARBA00022741"/>
    </source>
</evidence>
<dbReference type="OrthoDB" id="10055605at2759"/>
<dbReference type="GO" id="GO:0007015">
    <property type="term" value="P:actin filament organization"/>
    <property type="evidence" value="ECO:0007669"/>
    <property type="project" value="TreeGrafter"/>
</dbReference>
<dbReference type="EMBL" id="NCKU01003092">
    <property type="protein sequence ID" value="RWS08190.1"/>
    <property type="molecule type" value="Genomic_DNA"/>
</dbReference>
<feature type="binding site" evidence="6">
    <location>
        <begin position="107"/>
        <end position="114"/>
    </location>
    <ligand>
        <name>ATP</name>
        <dbReference type="ChEBI" id="CHEBI:30616"/>
    </ligand>
</feature>